<evidence type="ECO:0000313" key="2">
    <source>
        <dbReference type="EMBL" id="MCT9812584.1"/>
    </source>
</evidence>
<proteinExistence type="predicted"/>
<feature type="transmembrane region" description="Helical" evidence="1">
    <location>
        <begin position="72"/>
        <end position="95"/>
    </location>
</feature>
<comment type="caution">
    <text evidence="2">The sequence shown here is derived from an EMBL/GenBank/DDBJ whole genome shotgun (WGS) entry which is preliminary data.</text>
</comment>
<evidence type="ECO:0008006" key="4">
    <source>
        <dbReference type="Google" id="ProtNLM"/>
    </source>
</evidence>
<keyword evidence="1" id="KW-1133">Transmembrane helix</keyword>
<accession>A0ABT2PS25</accession>
<feature type="transmembrane region" description="Helical" evidence="1">
    <location>
        <begin position="27"/>
        <end position="48"/>
    </location>
</feature>
<dbReference type="Proteomes" id="UP001525968">
    <property type="component" value="Unassembled WGS sequence"/>
</dbReference>
<protein>
    <recommendedName>
        <fullName evidence="4">Transmembrane protein</fullName>
    </recommendedName>
</protein>
<keyword evidence="1" id="KW-0812">Transmembrane</keyword>
<keyword evidence="1" id="KW-0472">Membrane</keyword>
<organism evidence="2 3">
    <name type="scientific">Acidovorax bellezanensis</name>
    <dbReference type="NCBI Taxonomy" id="2976702"/>
    <lineage>
        <taxon>Bacteria</taxon>
        <taxon>Pseudomonadati</taxon>
        <taxon>Pseudomonadota</taxon>
        <taxon>Betaproteobacteria</taxon>
        <taxon>Burkholderiales</taxon>
        <taxon>Comamonadaceae</taxon>
        <taxon>Acidovorax</taxon>
    </lineage>
</organism>
<sequence>MTAALRHRHISLDSNQLCKPAAQRWRYGLLALLVACLAIAGAILPRVWRLLDIFDHLPKMAWMQSLLAQSPVLSWSLMLVWGTAVSLALIATLALHWHWRGAVLVAGLTLWAVLWYVHMPNVDQCHALYDTSTACNTWQWVFSLSLALGTAFYMFAIFLLGLFALGLLFTRPGELSEDTPEE</sequence>
<evidence type="ECO:0000256" key="1">
    <source>
        <dbReference type="SAM" id="Phobius"/>
    </source>
</evidence>
<keyword evidence="3" id="KW-1185">Reference proteome</keyword>
<name>A0ABT2PS25_9BURK</name>
<reference evidence="2 3" key="1">
    <citation type="submission" date="2022-09" db="EMBL/GenBank/DDBJ databases">
        <title>Draft genome of isolate Be4.</title>
        <authorList>
            <person name="Sanchez-Castro I."/>
            <person name="Martinez-Rodriguez P."/>
            <person name="Descostes M."/>
            <person name="Merroun M."/>
        </authorList>
    </citation>
    <scope>NUCLEOTIDE SEQUENCE [LARGE SCALE GENOMIC DNA]</scope>
    <source>
        <strain evidence="2 3">Be4</strain>
    </source>
</reference>
<dbReference type="RefSeq" id="WP_261501827.1">
    <property type="nucleotide sequence ID" value="NZ_JAODYH010000010.1"/>
</dbReference>
<feature type="transmembrane region" description="Helical" evidence="1">
    <location>
        <begin position="138"/>
        <end position="169"/>
    </location>
</feature>
<dbReference type="EMBL" id="JAODYH010000010">
    <property type="protein sequence ID" value="MCT9812584.1"/>
    <property type="molecule type" value="Genomic_DNA"/>
</dbReference>
<gene>
    <name evidence="2" type="ORF">N0K08_18290</name>
</gene>
<feature type="transmembrane region" description="Helical" evidence="1">
    <location>
        <begin position="102"/>
        <end position="118"/>
    </location>
</feature>
<evidence type="ECO:0000313" key="3">
    <source>
        <dbReference type="Proteomes" id="UP001525968"/>
    </source>
</evidence>